<protein>
    <submittedName>
        <fullName evidence="1">Uncharacterized protein</fullName>
    </submittedName>
</protein>
<dbReference type="Gene3D" id="2.70.98.70">
    <property type="match status" value="1"/>
</dbReference>
<feature type="non-terminal residue" evidence="1">
    <location>
        <position position="1"/>
    </location>
</feature>
<proteinExistence type="predicted"/>
<gene>
    <name evidence="1" type="ORF">S03H2_43500</name>
</gene>
<name>X1HN18_9ZZZZ</name>
<organism evidence="1">
    <name type="scientific">marine sediment metagenome</name>
    <dbReference type="NCBI Taxonomy" id="412755"/>
    <lineage>
        <taxon>unclassified sequences</taxon>
        <taxon>metagenomes</taxon>
        <taxon>ecological metagenomes</taxon>
    </lineage>
</organism>
<dbReference type="EMBL" id="BARU01027142">
    <property type="protein sequence ID" value="GAH70887.1"/>
    <property type="molecule type" value="Genomic_DNA"/>
</dbReference>
<evidence type="ECO:0000313" key="1">
    <source>
        <dbReference type="EMBL" id="GAH70887.1"/>
    </source>
</evidence>
<sequence length="271" mass="30845">EEEKFVPWVNEYGTDYVENHRNALGLIKDIKSAATDEQWQATFGILPDDGVKTRVTMLGQKGTEVLTAQMPSVRRAKEKNDRIYDYYMPLVIARRKGKKLKSRFLAVHEPYREKPFIESLRLKKNVLIVRSENFTDYHFFNNASLKEKAAKLKGLYGFIRIRHAYYIGIKYISSDGELLSAYLADGTLLKFRDRKFTLPKAEKGTVSRTEGAALFAKGRCSSENADRIYLAFPNNAVYAPQIKEIARGGKNSSILLKSHPGFEFDSDGKKG</sequence>
<feature type="non-terminal residue" evidence="1">
    <location>
        <position position="271"/>
    </location>
</feature>
<reference evidence="1" key="1">
    <citation type="journal article" date="2014" name="Front. Microbiol.">
        <title>High frequency of phylogenetically diverse reductive dehalogenase-homologous genes in deep subseafloor sedimentary metagenomes.</title>
        <authorList>
            <person name="Kawai M."/>
            <person name="Futagami T."/>
            <person name="Toyoda A."/>
            <person name="Takaki Y."/>
            <person name="Nishi S."/>
            <person name="Hori S."/>
            <person name="Arai W."/>
            <person name="Tsubouchi T."/>
            <person name="Morono Y."/>
            <person name="Uchiyama I."/>
            <person name="Ito T."/>
            <person name="Fujiyama A."/>
            <person name="Inagaki F."/>
            <person name="Takami H."/>
        </authorList>
    </citation>
    <scope>NUCLEOTIDE SEQUENCE</scope>
    <source>
        <strain evidence="1">Expedition CK06-06</strain>
    </source>
</reference>
<accession>X1HN18</accession>
<comment type="caution">
    <text evidence="1">The sequence shown here is derived from an EMBL/GenBank/DDBJ whole genome shotgun (WGS) entry which is preliminary data.</text>
</comment>
<dbReference type="AlphaFoldDB" id="X1HN18"/>